<comment type="caution">
    <text evidence="10">The sequence shown here is derived from an EMBL/GenBank/DDBJ whole genome shotgun (WGS) entry which is preliminary data.</text>
</comment>
<dbReference type="InterPro" id="IPR023090">
    <property type="entry name" value="UPF0702_alpha/beta_dom_sf"/>
</dbReference>
<keyword evidence="5 7" id="KW-1133">Transmembrane helix</keyword>
<reference evidence="10 11" key="1">
    <citation type="submission" date="2016-04" db="EMBL/GenBank/DDBJ databases">
        <authorList>
            <person name="Evans L.H."/>
            <person name="Alamgir A."/>
            <person name="Owens N."/>
            <person name="Weber N.D."/>
            <person name="Virtaneva K."/>
            <person name="Barbian K."/>
            <person name="Babar A."/>
            <person name="Rosenke K."/>
        </authorList>
    </citation>
    <scope>NUCLEOTIDE SEQUENCE [LARGE SCALE GENOMIC DNA]</scope>
    <source>
        <strain evidence="10 11">LMa1</strain>
    </source>
</reference>
<protein>
    <recommendedName>
        <fullName evidence="12">DUF421 domain-containing protein</fullName>
    </recommendedName>
</protein>
<keyword evidence="6 7" id="KW-0472">Membrane</keyword>
<evidence type="ECO:0000256" key="3">
    <source>
        <dbReference type="ARBA" id="ARBA00022475"/>
    </source>
</evidence>
<dbReference type="InterPro" id="IPR007353">
    <property type="entry name" value="DUF421"/>
</dbReference>
<dbReference type="EMBL" id="LYVF01000198">
    <property type="protein sequence ID" value="OAT79378.1"/>
    <property type="molecule type" value="Genomic_DNA"/>
</dbReference>
<dbReference type="AlphaFoldDB" id="A0A1B7LAL2"/>
<dbReference type="PANTHER" id="PTHR34582">
    <property type="entry name" value="UPF0702 TRANSMEMBRANE PROTEIN YCAP"/>
    <property type="match status" value="1"/>
</dbReference>
<dbReference type="Pfam" id="PF04239">
    <property type="entry name" value="DUF421"/>
    <property type="match status" value="1"/>
</dbReference>
<feature type="domain" description="YetF-like N-terminal transmembrane" evidence="9">
    <location>
        <begin position="4"/>
        <end position="75"/>
    </location>
</feature>
<dbReference type="OrthoDB" id="1682423at2"/>
<evidence type="ECO:0000256" key="1">
    <source>
        <dbReference type="ARBA" id="ARBA00004651"/>
    </source>
</evidence>
<gene>
    <name evidence="10" type="ORF">A6M21_16115</name>
</gene>
<comment type="subcellular location">
    <subcellularLocation>
        <location evidence="1">Cell membrane</location>
        <topology evidence="1">Multi-pass membrane protein</topology>
    </subcellularLocation>
</comment>
<comment type="similarity">
    <text evidence="2">Belongs to the UPF0702 family.</text>
</comment>
<keyword evidence="3" id="KW-1003">Cell membrane</keyword>
<accession>A0A1B7LAL2</accession>
<evidence type="ECO:0000256" key="6">
    <source>
        <dbReference type="ARBA" id="ARBA00023136"/>
    </source>
</evidence>
<dbReference type="PANTHER" id="PTHR34582:SF6">
    <property type="entry name" value="UPF0702 TRANSMEMBRANE PROTEIN YCAP"/>
    <property type="match status" value="1"/>
</dbReference>
<evidence type="ECO:0000313" key="11">
    <source>
        <dbReference type="Proteomes" id="UP000078532"/>
    </source>
</evidence>
<dbReference type="Pfam" id="PF20730">
    <property type="entry name" value="YetF_N"/>
    <property type="match status" value="1"/>
</dbReference>
<feature type="transmembrane region" description="Helical" evidence="7">
    <location>
        <begin position="59"/>
        <end position="78"/>
    </location>
</feature>
<evidence type="ECO:0000259" key="8">
    <source>
        <dbReference type="Pfam" id="PF04239"/>
    </source>
</evidence>
<feature type="domain" description="YetF C-terminal" evidence="8">
    <location>
        <begin position="82"/>
        <end position="208"/>
    </location>
</feature>
<evidence type="ECO:0008006" key="12">
    <source>
        <dbReference type="Google" id="ProtNLM"/>
    </source>
</evidence>
<feature type="transmembrane region" description="Helical" evidence="7">
    <location>
        <begin position="6"/>
        <end position="23"/>
    </location>
</feature>
<dbReference type="RefSeq" id="WP_066671796.1">
    <property type="nucleotide sequence ID" value="NZ_LYVF01000198.1"/>
</dbReference>
<dbReference type="Gene3D" id="3.30.240.20">
    <property type="entry name" value="bsu07140 like domains"/>
    <property type="match status" value="2"/>
</dbReference>
<dbReference type="STRING" id="1838280.A6M21_16115"/>
<evidence type="ECO:0000313" key="10">
    <source>
        <dbReference type="EMBL" id="OAT79378.1"/>
    </source>
</evidence>
<evidence type="ECO:0000256" key="5">
    <source>
        <dbReference type="ARBA" id="ARBA00022989"/>
    </source>
</evidence>
<evidence type="ECO:0000256" key="2">
    <source>
        <dbReference type="ARBA" id="ARBA00006448"/>
    </source>
</evidence>
<keyword evidence="4 7" id="KW-0812">Transmembrane</keyword>
<evidence type="ECO:0000256" key="4">
    <source>
        <dbReference type="ARBA" id="ARBA00022692"/>
    </source>
</evidence>
<sequence>MFAVIYRTVLIYLIVLIVVRLMGKREIGQLSPFDFVVAIIIAELAAIPMESTAMPIWEGVIPLLTLAVLEVLLSYAALYSPCLRRILDGQPQVVIRNGHIIKRELRHARYNLNDLLAQLREKGVVNIGDVEFGVLETSGRLSIIPKSQKRPVTPEDLGLSTGYEGLPTVLVMDGQVLKDNLRLAGLDEKWLRERLAESGLDTGSVFLAVLGTDGRLFINEAARPEEAAGRRNPV</sequence>
<evidence type="ECO:0000256" key="7">
    <source>
        <dbReference type="SAM" id="Phobius"/>
    </source>
</evidence>
<organism evidence="10 11">
    <name type="scientific">Desulfotomaculum copahuensis</name>
    <dbReference type="NCBI Taxonomy" id="1838280"/>
    <lineage>
        <taxon>Bacteria</taxon>
        <taxon>Bacillati</taxon>
        <taxon>Bacillota</taxon>
        <taxon>Clostridia</taxon>
        <taxon>Eubacteriales</taxon>
        <taxon>Desulfotomaculaceae</taxon>
        <taxon>Desulfotomaculum</taxon>
    </lineage>
</organism>
<proteinExistence type="inferred from homology"/>
<dbReference type="InterPro" id="IPR048454">
    <property type="entry name" value="YetF_N"/>
</dbReference>
<dbReference type="GO" id="GO:0005886">
    <property type="term" value="C:plasma membrane"/>
    <property type="evidence" value="ECO:0007669"/>
    <property type="project" value="UniProtKB-SubCell"/>
</dbReference>
<name>A0A1B7LAL2_9FIRM</name>
<evidence type="ECO:0000259" key="9">
    <source>
        <dbReference type="Pfam" id="PF20730"/>
    </source>
</evidence>
<dbReference type="Proteomes" id="UP000078532">
    <property type="component" value="Unassembled WGS sequence"/>
</dbReference>
<feature type="transmembrane region" description="Helical" evidence="7">
    <location>
        <begin position="30"/>
        <end position="47"/>
    </location>
</feature>
<keyword evidence="11" id="KW-1185">Reference proteome</keyword>